<evidence type="ECO:0008006" key="3">
    <source>
        <dbReference type="Google" id="ProtNLM"/>
    </source>
</evidence>
<protein>
    <recommendedName>
        <fullName evidence="3">DUF4157 domain-containing protein</fullName>
    </recommendedName>
</protein>
<proteinExistence type="predicted"/>
<name>A0ABV9YMF0_9PSEU</name>
<organism evidence="1 2">
    <name type="scientific">Actinomycetospora atypica</name>
    <dbReference type="NCBI Taxonomy" id="1290095"/>
    <lineage>
        <taxon>Bacteria</taxon>
        <taxon>Bacillati</taxon>
        <taxon>Actinomycetota</taxon>
        <taxon>Actinomycetes</taxon>
        <taxon>Pseudonocardiales</taxon>
        <taxon>Pseudonocardiaceae</taxon>
        <taxon>Actinomycetospora</taxon>
    </lineage>
</organism>
<evidence type="ECO:0000313" key="2">
    <source>
        <dbReference type="Proteomes" id="UP001595947"/>
    </source>
</evidence>
<gene>
    <name evidence="1" type="ORF">ACFPBZ_09900</name>
</gene>
<reference evidence="2" key="1">
    <citation type="journal article" date="2019" name="Int. J. Syst. Evol. Microbiol.">
        <title>The Global Catalogue of Microorganisms (GCM) 10K type strain sequencing project: providing services to taxonomists for standard genome sequencing and annotation.</title>
        <authorList>
            <consortium name="The Broad Institute Genomics Platform"/>
            <consortium name="The Broad Institute Genome Sequencing Center for Infectious Disease"/>
            <person name="Wu L."/>
            <person name="Ma J."/>
        </authorList>
    </citation>
    <scope>NUCLEOTIDE SEQUENCE [LARGE SCALE GENOMIC DNA]</scope>
    <source>
        <strain evidence="2">CGMCC 4.7093</strain>
    </source>
</reference>
<sequence>MPTVAGVVGTAVIAAARFLTTASARLPRLHDSRRELTATERTTLDAVFRGGLDLDAITVVSGRAGVLDLSRRPVTLGTTIYLRGATSPGVLVHEAVHVWQYRDRGARYVVDALVAQASAAPYDWRAAGATRWRDLDVECQAQFVQDLHDGRVSPAHRALADDALATLALPPPRP</sequence>
<dbReference type="EMBL" id="JBHSIV010000008">
    <property type="protein sequence ID" value="MFC5062519.1"/>
    <property type="molecule type" value="Genomic_DNA"/>
</dbReference>
<evidence type="ECO:0000313" key="1">
    <source>
        <dbReference type="EMBL" id="MFC5062519.1"/>
    </source>
</evidence>
<dbReference type="Proteomes" id="UP001595947">
    <property type="component" value="Unassembled WGS sequence"/>
</dbReference>
<keyword evidence="2" id="KW-1185">Reference proteome</keyword>
<comment type="caution">
    <text evidence="1">The sequence shown here is derived from an EMBL/GenBank/DDBJ whole genome shotgun (WGS) entry which is preliminary data.</text>
</comment>
<dbReference type="RefSeq" id="WP_378035870.1">
    <property type="nucleotide sequence ID" value="NZ_JBHSIV010000008.1"/>
</dbReference>
<accession>A0ABV9YMF0</accession>